<dbReference type="OrthoDB" id="1491846at2"/>
<keyword evidence="3" id="KW-1185">Reference proteome</keyword>
<dbReference type="RefSeq" id="WP_091548243.1">
    <property type="nucleotide sequence ID" value="NZ_FONY01000029.1"/>
</dbReference>
<name>A0A1I2I5L0_9BACT</name>
<reference evidence="2 3" key="1">
    <citation type="submission" date="2016-10" db="EMBL/GenBank/DDBJ databases">
        <authorList>
            <person name="de Groot N.N."/>
        </authorList>
    </citation>
    <scope>NUCLEOTIDE SEQUENCE [LARGE SCALE GENOMIC DNA]</scope>
    <source>
        <strain>GEY</strain>
        <strain evidence="3">DSM 9560</strain>
    </source>
</reference>
<dbReference type="Proteomes" id="UP000199513">
    <property type="component" value="Unassembled WGS sequence"/>
</dbReference>
<keyword evidence="1" id="KW-1133">Transmembrane helix</keyword>
<protein>
    <submittedName>
        <fullName evidence="2">Uncharacterized protein</fullName>
    </submittedName>
</protein>
<accession>A0A1I2I5L0</accession>
<feature type="transmembrane region" description="Helical" evidence="1">
    <location>
        <begin position="6"/>
        <end position="22"/>
    </location>
</feature>
<gene>
    <name evidence="2" type="ORF">SAMN04488541_10294</name>
</gene>
<evidence type="ECO:0000313" key="3">
    <source>
        <dbReference type="Proteomes" id="UP000199513"/>
    </source>
</evidence>
<proteinExistence type="predicted"/>
<dbReference type="STRING" id="1003.SAMN04488541_10294"/>
<evidence type="ECO:0000256" key="1">
    <source>
        <dbReference type="SAM" id="Phobius"/>
    </source>
</evidence>
<keyword evidence="1" id="KW-0812">Transmembrane</keyword>
<dbReference type="EMBL" id="FONY01000029">
    <property type="protein sequence ID" value="SFF37464.1"/>
    <property type="molecule type" value="Genomic_DNA"/>
</dbReference>
<dbReference type="AlphaFoldDB" id="A0A1I2I5L0"/>
<sequence length="201" mass="23477">MKTAKILSILSIIIVTFIFYFLEEFSYYYHTVESFIGIDILDDNKYYHILEGQPDMHKIDLTTFSLITPKSFRYIARNGEDMFFGNILNNRNGIYFESGLNENRSVPLTPEESYIKYGQYRINNFYNIVVDTLIREHDTIIKKLAIKKGLPKRIYLSFIIKPKAAMTMHSYLTMIAYKINKDDEDIILKVLASVEIPPCSP</sequence>
<evidence type="ECO:0000313" key="2">
    <source>
        <dbReference type="EMBL" id="SFF37464.1"/>
    </source>
</evidence>
<keyword evidence="1" id="KW-0472">Membrane</keyword>
<organism evidence="2 3">
    <name type="scientific">Thermoflexibacter ruber</name>
    <dbReference type="NCBI Taxonomy" id="1003"/>
    <lineage>
        <taxon>Bacteria</taxon>
        <taxon>Pseudomonadati</taxon>
        <taxon>Bacteroidota</taxon>
        <taxon>Cytophagia</taxon>
        <taxon>Cytophagales</taxon>
        <taxon>Thermoflexibacteraceae</taxon>
        <taxon>Thermoflexibacter</taxon>
    </lineage>
</organism>